<dbReference type="InterPro" id="IPR021858">
    <property type="entry name" value="Fun_TF"/>
</dbReference>
<dbReference type="OrthoDB" id="4221384at2759"/>
<proteinExistence type="predicted"/>
<dbReference type="Proteomes" id="UP000249363">
    <property type="component" value="Unassembled WGS sequence"/>
</dbReference>
<evidence type="ECO:0000313" key="3">
    <source>
        <dbReference type="EMBL" id="RAO70863.1"/>
    </source>
</evidence>
<dbReference type="AlphaFoldDB" id="A0A364L508"/>
<evidence type="ECO:0000256" key="1">
    <source>
        <dbReference type="SAM" id="SignalP"/>
    </source>
</evidence>
<reference evidence="3 4" key="1">
    <citation type="journal article" date="2017" name="Biotechnol. Biofuels">
        <title>Differential beta-glucosidase expression as a function of carbon source availability in Talaromyces amestolkiae: a genomic and proteomic approach.</title>
        <authorList>
            <person name="de Eugenio L.I."/>
            <person name="Mendez-Liter J.A."/>
            <person name="Nieto-Dominguez M."/>
            <person name="Alonso L."/>
            <person name="Gil-Munoz J."/>
            <person name="Barriuso J."/>
            <person name="Prieto A."/>
            <person name="Martinez M.J."/>
        </authorList>
    </citation>
    <scope>NUCLEOTIDE SEQUENCE [LARGE SCALE GENOMIC DNA]</scope>
    <source>
        <strain evidence="3 4">CIB</strain>
    </source>
</reference>
<keyword evidence="4" id="KW-1185">Reference proteome</keyword>
<dbReference type="SUPFAM" id="SSF53474">
    <property type="entry name" value="alpha/beta-Hydrolases"/>
    <property type="match status" value="1"/>
</dbReference>
<feature type="signal peptide" evidence="1">
    <location>
        <begin position="1"/>
        <end position="19"/>
    </location>
</feature>
<keyword evidence="1" id="KW-0732">Signal</keyword>
<dbReference type="GO" id="GO:0006629">
    <property type="term" value="P:lipid metabolic process"/>
    <property type="evidence" value="ECO:0007669"/>
    <property type="project" value="InterPro"/>
</dbReference>
<evidence type="ECO:0000259" key="2">
    <source>
        <dbReference type="Pfam" id="PF01764"/>
    </source>
</evidence>
<name>A0A364L508_TALAM</name>
<dbReference type="PANTHER" id="PTHR38791:SF5">
    <property type="entry name" value="TRANSCRIPTION FACTOR DBAG-RELATED"/>
    <property type="match status" value="1"/>
</dbReference>
<dbReference type="STRING" id="1196081.A0A364L508"/>
<protein>
    <recommendedName>
        <fullName evidence="2">Fungal lipase-type domain-containing protein</fullName>
    </recommendedName>
</protein>
<sequence length="667" mass="72783">MSLSTMKIFLLALCAGVYASPLLTDRATSDSGIFSEMQRAAELSSAAYTGCIGSAFDVTITKQINDVATDTQGFVGYSTSKGRISVVMRGSTTATDILNDIDTTLTTPSFSGVNFPAGVQIMQGLASPWGAVHDEVIAEVKSLIAKYPSYTLESTGHSLGGALTYLSYIALAQNFPGKNITSNALAAFPIGNAAFAAFGTAQNGLLRRGNNAGDGVPNMYVSLPYDFVHYGECDRTEPACFKCQQAKFACPGYRSLVDVNFRDQSQHVIDKAQLAYRGQKSKSGVSNAQKTKHIQSIQPVSCLVSTTAMDQPICIFLHSYVPSDSVPVKTQLTTSQIVTQVKSSCAVRCAISSVGLAMLANTRNDPNLMTEARREYTTALRLTNSALRRENDCLKDTTLSAVLLLGMFEVMACEAPKSVENWQKHITGAATLLQLWKSKKDMTPTSIQLFTHLRTDVMANCLRTQTHVPPMVRQLSTLVGTYRSEENIHAESLGGIVAEVCDLFADVRGNGIPELVKVIERAEDIDSRMHAWSLGLSSRWRYTTHTYSESRRLVNHDTCGGTYHLYPHVWACNIWSYYRTGRILLNLLIRDRLKPLADYDPEWRCAYDRAKANIAELSMDILHSVPYSMSLQFSSPSVAGINSPPGGCLAIGNGLLAGWNTLGIAWE</sequence>
<accession>A0A364L508</accession>
<dbReference type="InterPro" id="IPR002921">
    <property type="entry name" value="Fungal_lipase-type"/>
</dbReference>
<evidence type="ECO:0000313" key="4">
    <source>
        <dbReference type="Proteomes" id="UP000249363"/>
    </source>
</evidence>
<dbReference type="InterPro" id="IPR053175">
    <property type="entry name" value="DHMBA_Reg_Transcription_Factor"/>
</dbReference>
<dbReference type="Gene3D" id="3.40.50.1820">
    <property type="entry name" value="alpha/beta hydrolase"/>
    <property type="match status" value="1"/>
</dbReference>
<feature type="domain" description="Fungal lipase-type" evidence="2">
    <location>
        <begin position="86"/>
        <end position="219"/>
    </location>
</feature>
<dbReference type="GeneID" id="63796091"/>
<organism evidence="3 4">
    <name type="scientific">Talaromyces amestolkiae</name>
    <dbReference type="NCBI Taxonomy" id="1196081"/>
    <lineage>
        <taxon>Eukaryota</taxon>
        <taxon>Fungi</taxon>
        <taxon>Dikarya</taxon>
        <taxon>Ascomycota</taxon>
        <taxon>Pezizomycotina</taxon>
        <taxon>Eurotiomycetes</taxon>
        <taxon>Eurotiomycetidae</taxon>
        <taxon>Eurotiales</taxon>
        <taxon>Trichocomaceae</taxon>
        <taxon>Talaromyces</taxon>
        <taxon>Talaromyces sect. Talaromyces</taxon>
    </lineage>
</organism>
<comment type="caution">
    <text evidence="3">The sequence shown here is derived from an EMBL/GenBank/DDBJ whole genome shotgun (WGS) entry which is preliminary data.</text>
</comment>
<dbReference type="Pfam" id="PF01764">
    <property type="entry name" value="Lipase_3"/>
    <property type="match status" value="1"/>
</dbReference>
<dbReference type="EMBL" id="MIKG01000013">
    <property type="protein sequence ID" value="RAO70863.1"/>
    <property type="molecule type" value="Genomic_DNA"/>
</dbReference>
<dbReference type="PANTHER" id="PTHR38791">
    <property type="entry name" value="ZN(II)2CYS6 TRANSCRIPTION FACTOR (EUROFUNG)-RELATED-RELATED"/>
    <property type="match status" value="1"/>
</dbReference>
<feature type="chain" id="PRO_5017026103" description="Fungal lipase-type domain-containing protein" evidence="1">
    <location>
        <begin position="20"/>
        <end position="667"/>
    </location>
</feature>
<dbReference type="RefSeq" id="XP_040735379.1">
    <property type="nucleotide sequence ID" value="XM_040879509.1"/>
</dbReference>
<dbReference type="CDD" id="cd00519">
    <property type="entry name" value="Lipase_3"/>
    <property type="match status" value="1"/>
</dbReference>
<dbReference type="InterPro" id="IPR029058">
    <property type="entry name" value="AB_hydrolase_fold"/>
</dbReference>
<gene>
    <name evidence="3" type="ORF">BHQ10_006875</name>
</gene>
<dbReference type="Pfam" id="PF11951">
    <property type="entry name" value="Fungal_trans_2"/>
    <property type="match status" value="1"/>
</dbReference>